<dbReference type="AlphaFoldDB" id="A0A841H2Y3"/>
<evidence type="ECO:0000313" key="2">
    <source>
        <dbReference type="Proteomes" id="UP000582837"/>
    </source>
</evidence>
<dbReference type="Proteomes" id="UP000582837">
    <property type="component" value="Unassembled WGS sequence"/>
</dbReference>
<dbReference type="RefSeq" id="WP_170036551.1">
    <property type="nucleotide sequence ID" value="NZ_JABDTL010000002.1"/>
</dbReference>
<sequence>MKKIRLDIAELEVSSFTTAELAEQRGTVRGNSGYTCYHTVALYRTECVDYPMSYWGEASCPCEPVEDTDPSVCGILDLPTLTDPTCPGVTGC</sequence>
<accession>A0A841H2Y3</accession>
<reference evidence="1 2" key="1">
    <citation type="submission" date="2020-08" db="EMBL/GenBank/DDBJ databases">
        <title>Genomic Encyclopedia of Type Strains, Phase IV (KMG-IV): sequencing the most valuable type-strain genomes for metagenomic binning, comparative biology and taxonomic classification.</title>
        <authorList>
            <person name="Goeker M."/>
        </authorList>
    </citation>
    <scope>NUCLEOTIDE SEQUENCE [LARGE SCALE GENOMIC DNA]</scope>
    <source>
        <strain evidence="1 2">DSM 29007</strain>
    </source>
</reference>
<protein>
    <submittedName>
        <fullName evidence="1">Uncharacterized protein</fullName>
    </submittedName>
</protein>
<comment type="caution">
    <text evidence="1">The sequence shown here is derived from an EMBL/GenBank/DDBJ whole genome shotgun (WGS) entry which is preliminary data.</text>
</comment>
<organism evidence="1 2">
    <name type="scientific">Longimicrobium terrae</name>
    <dbReference type="NCBI Taxonomy" id="1639882"/>
    <lineage>
        <taxon>Bacteria</taxon>
        <taxon>Pseudomonadati</taxon>
        <taxon>Gemmatimonadota</taxon>
        <taxon>Longimicrobiia</taxon>
        <taxon>Longimicrobiales</taxon>
        <taxon>Longimicrobiaceae</taxon>
        <taxon>Longimicrobium</taxon>
    </lineage>
</organism>
<keyword evidence="2" id="KW-1185">Reference proteome</keyword>
<dbReference type="EMBL" id="JACHIA010000014">
    <property type="protein sequence ID" value="MBB6072353.1"/>
    <property type="molecule type" value="Genomic_DNA"/>
</dbReference>
<evidence type="ECO:0000313" key="1">
    <source>
        <dbReference type="EMBL" id="MBB6072353.1"/>
    </source>
</evidence>
<name>A0A841H2Y3_9BACT</name>
<gene>
    <name evidence="1" type="ORF">HNQ61_004015</name>
</gene>
<proteinExistence type="predicted"/>